<dbReference type="Proteomes" id="UP001153334">
    <property type="component" value="Unassembled WGS sequence"/>
</dbReference>
<keyword evidence="2" id="KW-1185">Reference proteome</keyword>
<evidence type="ECO:0000313" key="1">
    <source>
        <dbReference type="EMBL" id="KAJ8108095.1"/>
    </source>
</evidence>
<dbReference type="EMBL" id="JAPESX010002368">
    <property type="protein sequence ID" value="KAJ8108095.1"/>
    <property type="molecule type" value="Genomic_DNA"/>
</dbReference>
<sequence length="325" mass="37135">MWLLNACSWEMKDFMSEADTPPYAILSHTWSDEEVSFRDWDSEPWPRVQNKCCIDKSSSSELSEAINSMFQWYANAAICYAYLSDVDHLANATEDEVKSALKQSRWITRGWTLQELIAPSDIVFYSKDWTAFGTRSKLSATLAEIVFIEESYLKGRPLDDASIAQRMSWASRRVTSREEDLAYCLLGIFKVNIPLIYGEKSKAFQRLQGAIIHAYPEDHSIFAWGKSVKRFSHLVTDRNQIWGTKPIEYDPSLAKLKLFSLLAESPADFMESGKIVRAPLANGYFDHSDELYSPPFSIGNATQVEFPVMPWEDYGAFHLKCPRIG</sequence>
<comment type="caution">
    <text evidence="1">The sequence shown here is derived from an EMBL/GenBank/DDBJ whole genome shotgun (WGS) entry which is preliminary data.</text>
</comment>
<accession>A0ACC2HYY4</accession>
<proteinExistence type="predicted"/>
<evidence type="ECO:0000313" key="2">
    <source>
        <dbReference type="Proteomes" id="UP001153334"/>
    </source>
</evidence>
<gene>
    <name evidence="1" type="ORF">ONZ43_g6530</name>
</gene>
<protein>
    <submittedName>
        <fullName evidence="1">Uncharacterized protein</fullName>
    </submittedName>
</protein>
<reference evidence="1" key="1">
    <citation type="submission" date="2022-11" db="EMBL/GenBank/DDBJ databases">
        <title>Genome Sequence of Nemania bipapillata.</title>
        <authorList>
            <person name="Buettner E."/>
        </authorList>
    </citation>
    <scope>NUCLEOTIDE SEQUENCE</scope>
    <source>
        <strain evidence="1">CP14</strain>
    </source>
</reference>
<name>A0ACC2HYY4_9PEZI</name>
<organism evidence="1 2">
    <name type="scientific">Nemania bipapillata</name>
    <dbReference type="NCBI Taxonomy" id="110536"/>
    <lineage>
        <taxon>Eukaryota</taxon>
        <taxon>Fungi</taxon>
        <taxon>Dikarya</taxon>
        <taxon>Ascomycota</taxon>
        <taxon>Pezizomycotina</taxon>
        <taxon>Sordariomycetes</taxon>
        <taxon>Xylariomycetidae</taxon>
        <taxon>Xylariales</taxon>
        <taxon>Xylariaceae</taxon>
        <taxon>Nemania</taxon>
    </lineage>
</organism>